<dbReference type="CDD" id="cd14014">
    <property type="entry name" value="STKc_PknB_like"/>
    <property type="match status" value="1"/>
</dbReference>
<evidence type="ECO:0000313" key="8">
    <source>
        <dbReference type="EMBL" id="WXA96921.1"/>
    </source>
</evidence>
<dbReference type="Proteomes" id="UP001379533">
    <property type="component" value="Chromosome"/>
</dbReference>
<organism evidence="8 9">
    <name type="scientific">Pendulispora brunnea</name>
    <dbReference type="NCBI Taxonomy" id="2905690"/>
    <lineage>
        <taxon>Bacteria</taxon>
        <taxon>Pseudomonadati</taxon>
        <taxon>Myxococcota</taxon>
        <taxon>Myxococcia</taxon>
        <taxon>Myxococcales</taxon>
        <taxon>Sorangiineae</taxon>
        <taxon>Pendulisporaceae</taxon>
        <taxon>Pendulispora</taxon>
    </lineage>
</organism>
<feature type="region of interest" description="Disordered" evidence="5">
    <location>
        <begin position="386"/>
        <end position="456"/>
    </location>
</feature>
<dbReference type="InterPro" id="IPR011009">
    <property type="entry name" value="Kinase-like_dom_sf"/>
</dbReference>
<keyword evidence="1" id="KW-0808">Transferase</keyword>
<gene>
    <name evidence="8" type="ORF">LZC95_08730</name>
</gene>
<evidence type="ECO:0000256" key="2">
    <source>
        <dbReference type="ARBA" id="ARBA00022741"/>
    </source>
</evidence>
<evidence type="ECO:0000256" key="6">
    <source>
        <dbReference type="SAM" id="Phobius"/>
    </source>
</evidence>
<keyword evidence="9" id="KW-1185">Reference proteome</keyword>
<dbReference type="PANTHER" id="PTHR43289:SF6">
    <property type="entry name" value="SERINE_THREONINE-PROTEIN KINASE NEKL-3"/>
    <property type="match status" value="1"/>
</dbReference>
<evidence type="ECO:0000256" key="1">
    <source>
        <dbReference type="ARBA" id="ARBA00022679"/>
    </source>
</evidence>
<feature type="domain" description="Protein kinase" evidence="7">
    <location>
        <begin position="20"/>
        <end position="315"/>
    </location>
</feature>
<feature type="region of interest" description="Disordered" evidence="5">
    <location>
        <begin position="496"/>
        <end position="569"/>
    </location>
</feature>
<sequence length="656" mass="67978">MNAGGSDPFGLLGQVLDGQFRIDDVAGEGGSSIVYRGEHVGFDSKVAIKCLKLQAQLESSRVEAFMRRFRDEGRAAYKLAQGHFHIARCIAIGTTLAPKTGSLVPYTVLEWLEGKTLARQFEERRLAGGQGRPLVDLMPLLDTAVDAVAYAHTQGVVHRDLHPGSIFLAETLEGVRAKVLDFGLAKVASEQALGFTEGTPTNGASFRVFSPAYATPEQLDASIGAVGPATDVYALAMVLLEAMRDQPPFLGLSLAQLRDRILDPRTRPTPRNFGVMVSDDVQDVFARALAREPGERFLDAADFWSALKSAVHAAHAGGSDAAMADATQRMDALPDSDSLLSLVGYHDGPTLNDLPAAPRAAGAPPVIDEETTIDDGLPVVLPLPTLASSAQPPAPEISGVQSSSRAESATADVTGPRAKTPSADFTGPHRAMSADATAPRKALPAQNRTGADEPTRGPVVLGVLLGGGAALVALAVLASVYLQRIQRADDVAIAANPSPPSSAPTVAAAPATTGVAPVSESGGAPASPNASASARPKGRTPAPKGAAGPTPKPTAEEPTEIPPPADPTAFNRTAAEAALRVLDGILASCRRPDGKGGEGSARVTFANDGTVSAVKITGPLADGPEGECVALRYRNAKIPAFEGPPSFVEHAFRLPK</sequence>
<dbReference type="RefSeq" id="WP_394847536.1">
    <property type="nucleotide sequence ID" value="NZ_CP089982.1"/>
</dbReference>
<evidence type="ECO:0000256" key="5">
    <source>
        <dbReference type="SAM" id="MobiDB-lite"/>
    </source>
</evidence>
<protein>
    <submittedName>
        <fullName evidence="8">Protein kinase</fullName>
    </submittedName>
</protein>
<keyword evidence="3 8" id="KW-0418">Kinase</keyword>
<dbReference type="SUPFAM" id="SSF56112">
    <property type="entry name" value="Protein kinase-like (PK-like)"/>
    <property type="match status" value="1"/>
</dbReference>
<name>A0ABZ2KKM4_9BACT</name>
<keyword evidence="2" id="KW-0547">Nucleotide-binding</keyword>
<dbReference type="Pfam" id="PF00069">
    <property type="entry name" value="Pkinase"/>
    <property type="match status" value="1"/>
</dbReference>
<feature type="transmembrane region" description="Helical" evidence="6">
    <location>
        <begin position="459"/>
        <end position="482"/>
    </location>
</feature>
<evidence type="ECO:0000256" key="3">
    <source>
        <dbReference type="ARBA" id="ARBA00022777"/>
    </source>
</evidence>
<dbReference type="InterPro" id="IPR000719">
    <property type="entry name" value="Prot_kinase_dom"/>
</dbReference>
<dbReference type="PANTHER" id="PTHR43289">
    <property type="entry name" value="MITOGEN-ACTIVATED PROTEIN KINASE KINASE KINASE 20-RELATED"/>
    <property type="match status" value="1"/>
</dbReference>
<proteinExistence type="predicted"/>
<keyword evidence="4" id="KW-0067">ATP-binding</keyword>
<feature type="compositionally biased region" description="Low complexity" evidence="5">
    <location>
        <begin position="503"/>
        <end position="549"/>
    </location>
</feature>
<reference evidence="8 9" key="1">
    <citation type="submission" date="2021-12" db="EMBL/GenBank/DDBJ databases">
        <title>Discovery of the Pendulisporaceae a myxobacterial family with distinct sporulation behavior and unique specialized metabolism.</title>
        <authorList>
            <person name="Garcia R."/>
            <person name="Popoff A."/>
            <person name="Bader C.D."/>
            <person name="Loehr J."/>
            <person name="Walesch S."/>
            <person name="Walt C."/>
            <person name="Boldt J."/>
            <person name="Bunk B."/>
            <person name="Haeckl F.J.F.P.J."/>
            <person name="Gunesch A.P."/>
            <person name="Birkelbach J."/>
            <person name="Nuebel U."/>
            <person name="Pietschmann T."/>
            <person name="Bach T."/>
            <person name="Mueller R."/>
        </authorList>
    </citation>
    <scope>NUCLEOTIDE SEQUENCE [LARGE SCALE GENOMIC DNA]</scope>
    <source>
        <strain evidence="8 9">MSr12523</strain>
    </source>
</reference>
<dbReference type="Gene3D" id="3.30.200.20">
    <property type="entry name" value="Phosphorylase Kinase, domain 1"/>
    <property type="match status" value="1"/>
</dbReference>
<dbReference type="EMBL" id="CP089982">
    <property type="protein sequence ID" value="WXA96921.1"/>
    <property type="molecule type" value="Genomic_DNA"/>
</dbReference>
<evidence type="ECO:0000259" key="7">
    <source>
        <dbReference type="PROSITE" id="PS50011"/>
    </source>
</evidence>
<evidence type="ECO:0000313" key="9">
    <source>
        <dbReference type="Proteomes" id="UP001379533"/>
    </source>
</evidence>
<keyword evidence="6" id="KW-0472">Membrane</keyword>
<evidence type="ECO:0000256" key="4">
    <source>
        <dbReference type="ARBA" id="ARBA00022840"/>
    </source>
</evidence>
<dbReference type="PROSITE" id="PS50011">
    <property type="entry name" value="PROTEIN_KINASE_DOM"/>
    <property type="match status" value="1"/>
</dbReference>
<dbReference type="Gene3D" id="1.10.510.10">
    <property type="entry name" value="Transferase(Phosphotransferase) domain 1"/>
    <property type="match status" value="1"/>
</dbReference>
<accession>A0ABZ2KKM4</accession>
<keyword evidence="6" id="KW-0812">Transmembrane</keyword>
<keyword evidence="6" id="KW-1133">Transmembrane helix</keyword>
<dbReference type="GO" id="GO:0016301">
    <property type="term" value="F:kinase activity"/>
    <property type="evidence" value="ECO:0007669"/>
    <property type="project" value="UniProtKB-KW"/>
</dbReference>